<proteinExistence type="inferred from homology"/>
<evidence type="ECO:0000256" key="3">
    <source>
        <dbReference type="ARBA" id="ARBA00022679"/>
    </source>
</evidence>
<evidence type="ECO:0000313" key="10">
    <source>
        <dbReference type="EMBL" id="UWU13809.1"/>
    </source>
</evidence>
<sequence length="182" mass="20780">MEKKRRTRRTAPSTIIVRPAPGRQSRALVQCGPLVVPAAIGRSGRTILKREGDGATPIASLKLLYGFRRGEHPSRLETPLSIRRIRQDMLWCDQPGDPNYNRLVRAPFRPSHEELKRKDGLYDICVVTDWNITSRTRNRGSAIFFHLIRPGYEPTAGCIAVHPRDMRRLLPHMRKGTTIRVL</sequence>
<feature type="domain" description="L,D-TPase catalytic" evidence="8">
    <location>
        <begin position="15"/>
        <end position="182"/>
    </location>
</feature>
<evidence type="ECO:0000256" key="5">
    <source>
        <dbReference type="ARBA" id="ARBA00022984"/>
    </source>
</evidence>
<evidence type="ECO:0000256" key="7">
    <source>
        <dbReference type="PROSITE-ProRule" id="PRU01373"/>
    </source>
</evidence>
<feature type="active site" description="Nucleophile" evidence="7">
    <location>
        <position position="158"/>
    </location>
</feature>
<dbReference type="GO" id="GO:0016740">
    <property type="term" value="F:transferase activity"/>
    <property type="evidence" value="ECO:0007669"/>
    <property type="project" value="UniProtKB-KW"/>
</dbReference>
<protein>
    <submittedName>
        <fullName evidence="10">L,D-transpeptidase</fullName>
    </submittedName>
</protein>
<dbReference type="Proteomes" id="UP000232164">
    <property type="component" value="Unassembled WGS sequence"/>
</dbReference>
<evidence type="ECO:0000313" key="11">
    <source>
        <dbReference type="Proteomes" id="UP000232164"/>
    </source>
</evidence>
<keyword evidence="12" id="KW-1185">Reference proteome</keyword>
<comment type="similarity">
    <text evidence="2">Belongs to the YkuD family.</text>
</comment>
<keyword evidence="3" id="KW-0808">Transferase</keyword>
<dbReference type="Proteomes" id="UP001060123">
    <property type="component" value="Chromosome"/>
</dbReference>
<dbReference type="InterPro" id="IPR005490">
    <property type="entry name" value="LD_TPept_cat_dom"/>
</dbReference>
<keyword evidence="5 7" id="KW-0573">Peptidoglycan synthesis</keyword>
<dbReference type="PROSITE" id="PS52029">
    <property type="entry name" value="LD_TPASE"/>
    <property type="match status" value="1"/>
</dbReference>
<dbReference type="CDD" id="cd16913">
    <property type="entry name" value="YkuD_like"/>
    <property type="match status" value="1"/>
</dbReference>
<dbReference type="AlphaFoldDB" id="A0A2N0D3S8"/>
<dbReference type="PANTHER" id="PTHR38589">
    <property type="entry name" value="BLR0621 PROTEIN"/>
    <property type="match status" value="1"/>
</dbReference>
<feature type="active site" description="Proton donor/acceptor" evidence="7">
    <location>
        <position position="146"/>
    </location>
</feature>
<keyword evidence="4 7" id="KW-0133">Cell shape</keyword>
<dbReference type="Pfam" id="PF03734">
    <property type="entry name" value="YkuD"/>
    <property type="match status" value="1"/>
</dbReference>
<reference evidence="10" key="3">
    <citation type="submission" date="2022-09" db="EMBL/GenBank/DDBJ databases">
        <title>Australian commercial rhizobial inoculants.</title>
        <authorList>
            <person name="Kohlmeier M.G."/>
            <person name="O'Hara G.W."/>
            <person name="Colombi E."/>
            <person name="Ramsay J.P."/>
            <person name="Terpolilli J."/>
        </authorList>
    </citation>
    <scope>NUCLEOTIDE SEQUENCE</scope>
    <source>
        <strain evidence="10">WSM1592</strain>
    </source>
</reference>
<dbReference type="SUPFAM" id="SSF141523">
    <property type="entry name" value="L,D-transpeptidase catalytic domain-like"/>
    <property type="match status" value="1"/>
</dbReference>
<evidence type="ECO:0000313" key="12">
    <source>
        <dbReference type="Proteomes" id="UP001060123"/>
    </source>
</evidence>
<dbReference type="UniPathway" id="UPA00219"/>
<reference evidence="9 11" key="2">
    <citation type="submission" date="2017-12" db="EMBL/GenBank/DDBJ databases">
        <title>Genome sequence of Rhizobium sullae HCNT1 isolated from Sulla coronaria nodules and featuring peculiar denitrification phenotypes.</title>
        <authorList>
            <person name="De Diego-Diaz B."/>
            <person name="Treu L."/>
            <person name="Campanaro S."/>
            <person name="Da Silva Duarte V."/>
            <person name="Basaglia M."/>
            <person name="Favaro L."/>
            <person name="Casella S."/>
            <person name="Squartini A."/>
        </authorList>
    </citation>
    <scope>NUCLEOTIDE SEQUENCE [LARGE SCALE GENOMIC DNA]</scope>
    <source>
        <strain evidence="9 11">HCNT1</strain>
    </source>
</reference>
<evidence type="ECO:0000256" key="6">
    <source>
        <dbReference type="ARBA" id="ARBA00023316"/>
    </source>
</evidence>
<evidence type="ECO:0000256" key="4">
    <source>
        <dbReference type="ARBA" id="ARBA00022960"/>
    </source>
</evidence>
<dbReference type="EMBL" id="PIQN01000021">
    <property type="protein sequence ID" value="PKA40776.1"/>
    <property type="molecule type" value="Genomic_DNA"/>
</dbReference>
<dbReference type="PANTHER" id="PTHR38589:SF1">
    <property type="entry name" value="BLR0621 PROTEIN"/>
    <property type="match status" value="1"/>
</dbReference>
<dbReference type="RefSeq" id="WP_027511782.1">
    <property type="nucleotide sequence ID" value="NZ_CP104143.1"/>
</dbReference>
<comment type="pathway">
    <text evidence="1 7">Cell wall biogenesis; peptidoglycan biosynthesis.</text>
</comment>
<gene>
    <name evidence="9" type="ORF">CWR43_26015</name>
    <name evidence="10" type="ORF">N2599_16975</name>
</gene>
<evidence type="ECO:0000313" key="9">
    <source>
        <dbReference type="EMBL" id="PKA40776.1"/>
    </source>
</evidence>
<dbReference type="EMBL" id="CP104143">
    <property type="protein sequence ID" value="UWU13809.1"/>
    <property type="molecule type" value="Genomic_DNA"/>
</dbReference>
<organism evidence="9 11">
    <name type="scientific">Rhizobium sullae</name>
    <name type="common">Rhizobium hedysari</name>
    <dbReference type="NCBI Taxonomy" id="50338"/>
    <lineage>
        <taxon>Bacteria</taxon>
        <taxon>Pseudomonadati</taxon>
        <taxon>Pseudomonadota</taxon>
        <taxon>Alphaproteobacteria</taxon>
        <taxon>Hyphomicrobiales</taxon>
        <taxon>Rhizobiaceae</taxon>
        <taxon>Rhizobium/Agrobacterium group</taxon>
        <taxon>Rhizobium</taxon>
    </lineage>
</organism>
<evidence type="ECO:0000259" key="8">
    <source>
        <dbReference type="PROSITE" id="PS52029"/>
    </source>
</evidence>
<name>A0A2N0D3S8_RHISU</name>
<keyword evidence="6 7" id="KW-0961">Cell wall biogenesis/degradation</keyword>
<dbReference type="GO" id="GO:0008360">
    <property type="term" value="P:regulation of cell shape"/>
    <property type="evidence" value="ECO:0007669"/>
    <property type="project" value="UniProtKB-UniRule"/>
</dbReference>
<accession>A0A2N0D3S8</accession>
<dbReference type="GO" id="GO:0004180">
    <property type="term" value="F:carboxypeptidase activity"/>
    <property type="evidence" value="ECO:0007669"/>
    <property type="project" value="UniProtKB-ARBA"/>
</dbReference>
<evidence type="ECO:0000256" key="2">
    <source>
        <dbReference type="ARBA" id="ARBA00005992"/>
    </source>
</evidence>
<dbReference type="InterPro" id="IPR038063">
    <property type="entry name" value="Transpep_catalytic_dom"/>
</dbReference>
<reference evidence="9 11" key="1">
    <citation type="submission" date="2017-11" db="EMBL/GenBank/DDBJ databases">
        <authorList>
            <person name="Han C.G."/>
        </authorList>
    </citation>
    <scope>NUCLEOTIDE SEQUENCE [LARGE SCALE GENOMIC DNA]</scope>
    <source>
        <strain evidence="9 11">HCNT1</strain>
    </source>
</reference>
<evidence type="ECO:0000256" key="1">
    <source>
        <dbReference type="ARBA" id="ARBA00004752"/>
    </source>
</evidence>
<dbReference type="GO" id="GO:0009252">
    <property type="term" value="P:peptidoglycan biosynthetic process"/>
    <property type="evidence" value="ECO:0007669"/>
    <property type="project" value="UniProtKB-UniPathway"/>
</dbReference>
<dbReference type="GO" id="GO:0071555">
    <property type="term" value="P:cell wall organization"/>
    <property type="evidence" value="ECO:0007669"/>
    <property type="project" value="UniProtKB-UniRule"/>
</dbReference>
<dbReference type="STRING" id="1041146.GCA_000427985_02415"/>